<reference evidence="3" key="1">
    <citation type="submission" date="2013-09" db="EMBL/GenBank/DDBJ databases">
        <title>Corchorus olitorius genome sequencing.</title>
        <authorList>
            <person name="Alam M."/>
            <person name="Haque M.S."/>
            <person name="Islam M.S."/>
            <person name="Emdad E.M."/>
            <person name="Islam M.M."/>
            <person name="Ahmed B."/>
            <person name="Halim A."/>
            <person name="Hossen Q.M.M."/>
            <person name="Hossain M.Z."/>
            <person name="Ahmed R."/>
            <person name="Khan M.M."/>
            <person name="Islam R."/>
            <person name="Rashid M.M."/>
            <person name="Khan S.A."/>
            <person name="Rahman M.S."/>
            <person name="Alam M."/>
            <person name="Yahiya A.S."/>
            <person name="Khan M.S."/>
            <person name="Azam M.S."/>
            <person name="Haque T."/>
            <person name="Lashkar M.Z.H."/>
            <person name="Akhand A.I."/>
            <person name="Morshed G."/>
            <person name="Roy S."/>
            <person name="Uddin K.S."/>
            <person name="Rabeya T."/>
            <person name="Hossain A.S."/>
            <person name="Chowdhury A."/>
            <person name="Snigdha A.R."/>
            <person name="Mortoza M.S."/>
            <person name="Matin S.A."/>
            <person name="Hoque S.M.E."/>
            <person name="Islam M.K."/>
            <person name="Roy D.K."/>
            <person name="Haider R."/>
            <person name="Moosa M.M."/>
            <person name="Elias S.M."/>
            <person name="Hasan A.M."/>
            <person name="Jahan S."/>
            <person name="Shafiuddin M."/>
            <person name="Mahmood N."/>
            <person name="Shommy N.S."/>
        </authorList>
    </citation>
    <scope>NUCLEOTIDE SEQUENCE [LARGE SCALE GENOMIC DNA]</scope>
    <source>
        <strain evidence="3">cv. O-4</strain>
    </source>
</reference>
<organism evidence="2 3">
    <name type="scientific">Corchorus olitorius</name>
    <dbReference type="NCBI Taxonomy" id="93759"/>
    <lineage>
        <taxon>Eukaryota</taxon>
        <taxon>Viridiplantae</taxon>
        <taxon>Streptophyta</taxon>
        <taxon>Embryophyta</taxon>
        <taxon>Tracheophyta</taxon>
        <taxon>Spermatophyta</taxon>
        <taxon>Magnoliopsida</taxon>
        <taxon>eudicotyledons</taxon>
        <taxon>Gunneridae</taxon>
        <taxon>Pentapetalae</taxon>
        <taxon>rosids</taxon>
        <taxon>malvids</taxon>
        <taxon>Malvales</taxon>
        <taxon>Malvaceae</taxon>
        <taxon>Grewioideae</taxon>
        <taxon>Apeibeae</taxon>
        <taxon>Corchorus</taxon>
    </lineage>
</organism>
<protein>
    <submittedName>
        <fullName evidence="2">Uncharacterized protein</fullName>
    </submittedName>
</protein>
<gene>
    <name evidence="2" type="ORF">COLO4_03936</name>
</gene>
<keyword evidence="3" id="KW-1185">Reference proteome</keyword>
<dbReference type="Proteomes" id="UP000187203">
    <property type="component" value="Unassembled WGS sequence"/>
</dbReference>
<feature type="region of interest" description="Disordered" evidence="1">
    <location>
        <begin position="50"/>
        <end position="73"/>
    </location>
</feature>
<comment type="caution">
    <text evidence="2">The sequence shown here is derived from an EMBL/GenBank/DDBJ whole genome shotgun (WGS) entry which is preliminary data.</text>
</comment>
<accession>A0A1R3KW17</accession>
<dbReference type="AlphaFoldDB" id="A0A1R3KW17"/>
<sequence>MVCELPEKRFLKRQGKAGNETCIGRNESPYSQRVGKQSVFSVSQCCKSYGPNRVQSRHSWKPVGNKEGRPDRA</sequence>
<dbReference type="EMBL" id="AWUE01010828">
    <property type="protein sequence ID" value="OMP11256.1"/>
    <property type="molecule type" value="Genomic_DNA"/>
</dbReference>
<evidence type="ECO:0000313" key="2">
    <source>
        <dbReference type="EMBL" id="OMP11256.1"/>
    </source>
</evidence>
<evidence type="ECO:0000256" key="1">
    <source>
        <dbReference type="SAM" id="MobiDB-lite"/>
    </source>
</evidence>
<proteinExistence type="predicted"/>
<evidence type="ECO:0000313" key="3">
    <source>
        <dbReference type="Proteomes" id="UP000187203"/>
    </source>
</evidence>
<feature type="compositionally biased region" description="Basic and acidic residues" evidence="1">
    <location>
        <begin position="64"/>
        <end position="73"/>
    </location>
</feature>
<name>A0A1R3KW17_9ROSI</name>